<proteinExistence type="predicted"/>
<reference evidence="1" key="1">
    <citation type="submission" date="2021-06" db="EMBL/GenBank/DDBJ databases">
        <authorList>
            <person name="Kallberg Y."/>
            <person name="Tangrot J."/>
            <person name="Rosling A."/>
        </authorList>
    </citation>
    <scope>NUCLEOTIDE SEQUENCE</scope>
    <source>
        <strain evidence="1">AU212A</strain>
    </source>
</reference>
<dbReference type="Proteomes" id="UP000789860">
    <property type="component" value="Unassembled WGS sequence"/>
</dbReference>
<keyword evidence="2" id="KW-1185">Reference proteome</keyword>
<name>A0ACA9JTY7_9GLOM</name>
<comment type="caution">
    <text evidence="1">The sequence shown here is derived from an EMBL/GenBank/DDBJ whole genome shotgun (WGS) entry which is preliminary data.</text>
</comment>
<gene>
    <name evidence="1" type="ORF">SCALOS_LOCUS115</name>
</gene>
<evidence type="ECO:0000313" key="1">
    <source>
        <dbReference type="EMBL" id="CAG8434775.1"/>
    </source>
</evidence>
<sequence length="68" mass="7736">MIPLKKMMPPKNISLTNVFNDLEVFPPDYSSIELSAEQSNILAKHNQNPLKDTKKIVNDLGKDLKKLE</sequence>
<organism evidence="1 2">
    <name type="scientific">Scutellospora calospora</name>
    <dbReference type="NCBI Taxonomy" id="85575"/>
    <lineage>
        <taxon>Eukaryota</taxon>
        <taxon>Fungi</taxon>
        <taxon>Fungi incertae sedis</taxon>
        <taxon>Mucoromycota</taxon>
        <taxon>Glomeromycotina</taxon>
        <taxon>Glomeromycetes</taxon>
        <taxon>Diversisporales</taxon>
        <taxon>Gigasporaceae</taxon>
        <taxon>Scutellospora</taxon>
    </lineage>
</organism>
<accession>A0ACA9JTY7</accession>
<protein>
    <submittedName>
        <fullName evidence="1">8741_t:CDS:1</fullName>
    </submittedName>
</protein>
<evidence type="ECO:0000313" key="2">
    <source>
        <dbReference type="Proteomes" id="UP000789860"/>
    </source>
</evidence>
<dbReference type="EMBL" id="CAJVPM010000033">
    <property type="protein sequence ID" value="CAG8434775.1"/>
    <property type="molecule type" value="Genomic_DNA"/>
</dbReference>